<keyword evidence="2" id="KW-0812">Transmembrane</keyword>
<reference evidence="3 4" key="1">
    <citation type="submission" date="2017-09" db="EMBL/GenBank/DDBJ databases">
        <title>Depth-based differentiation of microbial function through sediment-hosted aquifers and enrichment of novel symbionts in the deep terrestrial subsurface.</title>
        <authorList>
            <person name="Probst A.J."/>
            <person name="Ladd B."/>
            <person name="Jarett J.K."/>
            <person name="Geller-Mcgrath D.E."/>
            <person name="Sieber C.M."/>
            <person name="Emerson J.B."/>
            <person name="Anantharaman K."/>
            <person name="Thomas B.C."/>
            <person name="Malmstrom R."/>
            <person name="Stieglmeier M."/>
            <person name="Klingl A."/>
            <person name="Woyke T."/>
            <person name="Ryan C.M."/>
            <person name="Banfield J.F."/>
        </authorList>
    </citation>
    <scope>NUCLEOTIDE SEQUENCE [LARGE SCALE GENOMIC DNA]</scope>
    <source>
        <strain evidence="3">CG22_combo_CG10-13_8_21_14_all_43_18</strain>
    </source>
</reference>
<dbReference type="EMBL" id="PCTS01000011">
    <property type="protein sequence ID" value="PIP86661.1"/>
    <property type="molecule type" value="Genomic_DNA"/>
</dbReference>
<comment type="caution">
    <text evidence="3">The sequence shown here is derived from an EMBL/GenBank/DDBJ whole genome shotgun (WGS) entry which is preliminary data.</text>
</comment>
<name>A0A2H0DXE2_9BACT</name>
<evidence type="ECO:0000256" key="2">
    <source>
        <dbReference type="SAM" id="Phobius"/>
    </source>
</evidence>
<evidence type="ECO:0008006" key="5">
    <source>
        <dbReference type="Google" id="ProtNLM"/>
    </source>
</evidence>
<sequence>MDKLSAKEKYELKKSEKLERKKEKDGTEKTNGHGKKFLWAFILVALVILLYLGLKSIVKNNTPQGNDFSRSVPSAGRGHISVGAVLPEGTYSSNPPSSGPHYPSTARGGFYDIGEIVEDQFVVHNLEHGDIWIAYHPGISKEVKNILENFGGRYVLVSPREKNESDIFLVAWQRIDGFSQEELTKERVKDFILRYDNKGPEQVRGGGGHQAGIAN</sequence>
<feature type="transmembrane region" description="Helical" evidence="2">
    <location>
        <begin position="37"/>
        <end position="54"/>
    </location>
</feature>
<proteinExistence type="predicted"/>
<keyword evidence="2" id="KW-0472">Membrane</keyword>
<accession>A0A2H0DXE2</accession>
<dbReference type="Pfam" id="PF11303">
    <property type="entry name" value="DUF3105"/>
    <property type="match status" value="1"/>
</dbReference>
<evidence type="ECO:0000313" key="3">
    <source>
        <dbReference type="EMBL" id="PIP86661.1"/>
    </source>
</evidence>
<protein>
    <recommendedName>
        <fullName evidence="5">DUF3105 domain-containing protein</fullName>
    </recommendedName>
</protein>
<organism evidence="3 4">
    <name type="scientific">Candidatus Campbellbacteria bacterium CG22_combo_CG10-13_8_21_14_all_43_18</name>
    <dbReference type="NCBI Taxonomy" id="1974530"/>
    <lineage>
        <taxon>Bacteria</taxon>
        <taxon>Candidatus Campbelliibacteriota</taxon>
    </lineage>
</organism>
<dbReference type="AlphaFoldDB" id="A0A2H0DXE2"/>
<evidence type="ECO:0000256" key="1">
    <source>
        <dbReference type="SAM" id="MobiDB-lite"/>
    </source>
</evidence>
<gene>
    <name evidence="3" type="ORF">COW82_00830</name>
</gene>
<feature type="region of interest" description="Disordered" evidence="1">
    <location>
        <begin position="1"/>
        <end position="31"/>
    </location>
</feature>
<keyword evidence="2" id="KW-1133">Transmembrane helix</keyword>
<dbReference type="InterPro" id="IPR021454">
    <property type="entry name" value="DUF3105"/>
</dbReference>
<evidence type="ECO:0000313" key="4">
    <source>
        <dbReference type="Proteomes" id="UP000231276"/>
    </source>
</evidence>
<dbReference type="Proteomes" id="UP000231276">
    <property type="component" value="Unassembled WGS sequence"/>
</dbReference>